<evidence type="ECO:0000256" key="3">
    <source>
        <dbReference type="ARBA" id="ARBA00022989"/>
    </source>
</evidence>
<dbReference type="GO" id="GO:0016020">
    <property type="term" value="C:membrane"/>
    <property type="evidence" value="ECO:0007669"/>
    <property type="project" value="UniProtKB-SubCell"/>
</dbReference>
<comment type="subcellular location">
    <subcellularLocation>
        <location evidence="1">Membrane</location>
        <topology evidence="1">Multi-pass membrane protein</topology>
    </subcellularLocation>
</comment>
<keyword evidence="7" id="KW-1185">Reference proteome</keyword>
<gene>
    <name evidence="6" type="ORF">BIW11_10889</name>
</gene>
<sequence length="535" mass="60392">MDGILDNLGPWHHRVLILTTLGGFSYTWRVMAMQFMAPKDIQYWCARPNDSISPQEWKILNEGVDLHCYVREYDGSPNVTAKRCDSWEYDRSNHARTLIEEWGAVCGREWLLSYSQSMLMAGTLGSLLFSQISDWYGRRKAILLSYTLSIVTGFAVAATSTFWTFSVARMSNFAVTINVNTLGLESVGARKRAMVVMLAELQWLSGLISFPLVTYFVRDWRFIQIISTAPSIFWLIWTLFLDESPKWLISSGHYDEAKQLLHKIVRRNKLNDVDVDNVIQKARAKIEIERKTQGRASILDLFREFSIIKITAICMLNNTTMAFLYYSLLYYTVDLGSNPYLNLVFTCLTEAPITLLAFFVLKYARRKPVYTITYMISVVSLIALLFPSHTATTAEMVLASIAKLSGQITWSVLLVHISEVFPTPVRAIATGFVHIVSRVGAVTAPLLHPLNGTAYSWVPIAAMVSMCLFGWTTTLILPETFGHSLPDTFHESKELLRAANDNVELKSKTVESSNSDECRISNCGKNSPSQKLTSN</sequence>
<protein>
    <submittedName>
        <fullName evidence="6">Solute carrier family 22 member 6-B-like</fullName>
    </submittedName>
</protein>
<dbReference type="OrthoDB" id="6412567at2759"/>
<accession>A0A1V9XE36</accession>
<feature type="transmembrane region" description="Helical" evidence="5">
    <location>
        <begin position="143"/>
        <end position="165"/>
    </location>
</feature>
<keyword evidence="2 5" id="KW-0812">Transmembrane</keyword>
<dbReference type="EMBL" id="MNPL01014039">
    <property type="protein sequence ID" value="OQR71618.1"/>
    <property type="molecule type" value="Genomic_DNA"/>
</dbReference>
<organism evidence="6 7">
    <name type="scientific">Tropilaelaps mercedesae</name>
    <dbReference type="NCBI Taxonomy" id="418985"/>
    <lineage>
        <taxon>Eukaryota</taxon>
        <taxon>Metazoa</taxon>
        <taxon>Ecdysozoa</taxon>
        <taxon>Arthropoda</taxon>
        <taxon>Chelicerata</taxon>
        <taxon>Arachnida</taxon>
        <taxon>Acari</taxon>
        <taxon>Parasitiformes</taxon>
        <taxon>Mesostigmata</taxon>
        <taxon>Gamasina</taxon>
        <taxon>Dermanyssoidea</taxon>
        <taxon>Laelapidae</taxon>
        <taxon>Tropilaelaps</taxon>
    </lineage>
</organism>
<evidence type="ECO:0000313" key="7">
    <source>
        <dbReference type="Proteomes" id="UP000192247"/>
    </source>
</evidence>
<evidence type="ECO:0000256" key="5">
    <source>
        <dbReference type="SAM" id="Phobius"/>
    </source>
</evidence>
<feature type="transmembrane region" description="Helical" evidence="5">
    <location>
        <begin position="195"/>
        <end position="216"/>
    </location>
</feature>
<evidence type="ECO:0000256" key="4">
    <source>
        <dbReference type="ARBA" id="ARBA00023136"/>
    </source>
</evidence>
<dbReference type="AlphaFoldDB" id="A0A1V9XE36"/>
<dbReference type="InterPro" id="IPR005828">
    <property type="entry name" value="MFS_sugar_transport-like"/>
</dbReference>
<keyword evidence="4 5" id="KW-0472">Membrane</keyword>
<evidence type="ECO:0000313" key="6">
    <source>
        <dbReference type="EMBL" id="OQR71618.1"/>
    </source>
</evidence>
<dbReference type="InterPro" id="IPR036259">
    <property type="entry name" value="MFS_trans_sf"/>
</dbReference>
<dbReference type="InParanoid" id="A0A1V9XE36"/>
<reference evidence="6 7" key="1">
    <citation type="journal article" date="2017" name="Gigascience">
        <title>Draft genome of the honey bee ectoparasitic mite, Tropilaelaps mercedesae, is shaped by the parasitic life history.</title>
        <authorList>
            <person name="Dong X."/>
            <person name="Armstrong S.D."/>
            <person name="Xia D."/>
            <person name="Makepeace B.L."/>
            <person name="Darby A.C."/>
            <person name="Kadowaki T."/>
        </authorList>
    </citation>
    <scope>NUCLEOTIDE SEQUENCE [LARGE SCALE GENOMIC DNA]</scope>
    <source>
        <strain evidence="6">Wuxi-XJTLU</strain>
    </source>
</reference>
<dbReference type="Gene3D" id="1.20.1250.20">
    <property type="entry name" value="MFS general substrate transporter like domains"/>
    <property type="match status" value="1"/>
</dbReference>
<feature type="transmembrane region" description="Helical" evidence="5">
    <location>
        <begin position="368"/>
        <end position="390"/>
    </location>
</feature>
<dbReference type="FunCoup" id="A0A1V9XE36">
    <property type="interactions" value="23"/>
</dbReference>
<feature type="transmembrane region" description="Helical" evidence="5">
    <location>
        <begin position="12"/>
        <end position="31"/>
    </location>
</feature>
<dbReference type="Proteomes" id="UP000192247">
    <property type="component" value="Unassembled WGS sequence"/>
</dbReference>
<evidence type="ECO:0000256" key="2">
    <source>
        <dbReference type="ARBA" id="ARBA00022692"/>
    </source>
</evidence>
<dbReference type="PANTHER" id="PTHR24064">
    <property type="entry name" value="SOLUTE CARRIER FAMILY 22 MEMBER"/>
    <property type="match status" value="1"/>
</dbReference>
<proteinExistence type="predicted"/>
<evidence type="ECO:0000256" key="1">
    <source>
        <dbReference type="ARBA" id="ARBA00004141"/>
    </source>
</evidence>
<feature type="transmembrane region" description="Helical" evidence="5">
    <location>
        <begin position="454"/>
        <end position="477"/>
    </location>
</feature>
<comment type="caution">
    <text evidence="6">The sequence shown here is derived from an EMBL/GenBank/DDBJ whole genome shotgun (WGS) entry which is preliminary data.</text>
</comment>
<dbReference type="GO" id="GO:0022857">
    <property type="term" value="F:transmembrane transporter activity"/>
    <property type="evidence" value="ECO:0007669"/>
    <property type="project" value="InterPro"/>
</dbReference>
<dbReference type="Pfam" id="PF00083">
    <property type="entry name" value="Sugar_tr"/>
    <property type="match status" value="1"/>
</dbReference>
<feature type="transmembrane region" description="Helical" evidence="5">
    <location>
        <begin position="307"/>
        <end position="328"/>
    </location>
</feature>
<dbReference type="STRING" id="418985.A0A1V9XE36"/>
<dbReference type="SUPFAM" id="SSF103473">
    <property type="entry name" value="MFS general substrate transporter"/>
    <property type="match status" value="1"/>
</dbReference>
<feature type="transmembrane region" description="Helical" evidence="5">
    <location>
        <begin position="340"/>
        <end position="361"/>
    </location>
</feature>
<keyword evidence="3 5" id="KW-1133">Transmembrane helix</keyword>
<name>A0A1V9XE36_9ACAR</name>